<evidence type="ECO:0000256" key="1">
    <source>
        <dbReference type="SAM" id="MobiDB-lite"/>
    </source>
</evidence>
<dbReference type="GO" id="GO:0016491">
    <property type="term" value="F:oxidoreductase activity"/>
    <property type="evidence" value="ECO:0007669"/>
    <property type="project" value="UniProtKB-KW"/>
</dbReference>
<dbReference type="GO" id="GO:0005829">
    <property type="term" value="C:cytosol"/>
    <property type="evidence" value="ECO:0007669"/>
    <property type="project" value="TreeGrafter"/>
</dbReference>
<sequence>MTSPATSPDDRTGAAPAPTGPLSKIDYSERIPNNVNLADDRRLQRALEGWQPKFIDWWKTLGPALPTKDVYLRTAVAVGRDGWAHFEHVPMEEYRWGIFLAEQNPDRTVSFGKHKGEPAWQEVPGEHRADLMRLIVVQGDTEPASVEQQRVLGNTAPSIYDLRNLFQVNVEEGRHLWAMVYLLHAYFGREGREEAEQLLKRNSGDIDAPRILGAFNEETTDWLQFFMFTYFTDRDGKYQLGTLKESAFDPLARTCEFMLKEEAHHMFVGTTGVQRVVERTAELMKEHGTDDIWEHGGIPLSVVQKYLNFQFSVSMDLFGSEQSTNAGNYYSSGLKGRWQETRRKDDHVLLEDTREMNYVEDGEIRQRTVPTLSALNLDLRDEYVADCANGVRRWNQALEDAGLEERLILPHEGFNRRVGVYAQHHVSPEGEVLDDAAWQAVVDGYLPSAEDRAAVAALMVPEYELGKFAGWIAPPQAGINDQPVEFDYVHLAEEGVA</sequence>
<keyword evidence="3" id="KW-1185">Reference proteome</keyword>
<feature type="region of interest" description="Disordered" evidence="1">
    <location>
        <begin position="1"/>
        <end position="26"/>
    </location>
</feature>
<dbReference type="EMBL" id="CP077062">
    <property type="protein sequence ID" value="QWZ07047.1"/>
    <property type="molecule type" value="Genomic_DNA"/>
</dbReference>
<dbReference type="Proteomes" id="UP000683575">
    <property type="component" value="Chromosome"/>
</dbReference>
<dbReference type="PANTHER" id="PTHR30458:SF0">
    <property type="entry name" value="1,2-PHENYLACETYL-COA EPOXIDASE, SUBUNIT C"/>
    <property type="match status" value="1"/>
</dbReference>
<dbReference type="InterPro" id="IPR017635">
    <property type="entry name" value="Benzoyl_CoA_Oase_BoxB"/>
</dbReference>
<name>A0A975SWF4_9ACTN</name>
<evidence type="ECO:0000313" key="2">
    <source>
        <dbReference type="EMBL" id="QWZ07047.1"/>
    </source>
</evidence>
<dbReference type="InterPro" id="IPR052703">
    <property type="entry name" value="Aromatic_CoA_ox/epox"/>
</dbReference>
<dbReference type="PANTHER" id="PTHR30458">
    <property type="entry name" value="PHENYLACETIC ACID DEGRADATION PROTEIN PAA"/>
    <property type="match status" value="1"/>
</dbReference>
<keyword evidence="2" id="KW-0560">Oxidoreductase</keyword>
<accession>A0A975SWF4</accession>
<organism evidence="2 3">
    <name type="scientific">Nocardioides panacis</name>
    <dbReference type="NCBI Taxonomy" id="2849501"/>
    <lineage>
        <taxon>Bacteria</taxon>
        <taxon>Bacillati</taxon>
        <taxon>Actinomycetota</taxon>
        <taxon>Actinomycetes</taxon>
        <taxon>Propionibacteriales</taxon>
        <taxon>Nocardioidaceae</taxon>
        <taxon>Nocardioides</taxon>
    </lineage>
</organism>
<dbReference type="KEGG" id="nps:KRR39_16265"/>
<dbReference type="AlphaFoldDB" id="A0A975SWF4"/>
<reference evidence="2" key="1">
    <citation type="submission" date="2021-06" db="EMBL/GenBank/DDBJ databases">
        <title>Complete genome sequence of Nocardioides sp. G188.</title>
        <authorList>
            <person name="Im W.-T."/>
        </authorList>
    </citation>
    <scope>NUCLEOTIDE SEQUENCE</scope>
    <source>
        <strain evidence="2">G188</strain>
    </source>
</reference>
<protein>
    <submittedName>
        <fullName evidence="2">Benzoyl-CoA 2,3-epoxidase subunit BoxB</fullName>
        <ecNumber evidence="2">1.14.13.208</ecNumber>
    </submittedName>
</protein>
<evidence type="ECO:0000313" key="3">
    <source>
        <dbReference type="Proteomes" id="UP000683575"/>
    </source>
</evidence>
<dbReference type="EC" id="1.14.13.208" evidence="2"/>
<proteinExistence type="predicted"/>
<gene>
    <name evidence="2" type="primary">boxB</name>
    <name evidence="2" type="ORF">KRR39_16265</name>
</gene>
<dbReference type="NCBIfam" id="TIGR03225">
    <property type="entry name" value="benzo_boxB"/>
    <property type="match status" value="1"/>
</dbReference>
<dbReference type="RefSeq" id="WP_216938558.1">
    <property type="nucleotide sequence ID" value="NZ_CP077062.1"/>
</dbReference>
<dbReference type="GO" id="GO:0010124">
    <property type="term" value="P:phenylacetate catabolic process"/>
    <property type="evidence" value="ECO:0007669"/>
    <property type="project" value="TreeGrafter"/>
</dbReference>